<dbReference type="RefSeq" id="WP_092859702.1">
    <property type="nucleotide sequence ID" value="NZ_FOQH01000004.1"/>
</dbReference>
<gene>
    <name evidence="6" type="primary">secB</name>
    <name evidence="7" type="ORF">SAMN05216258_104422</name>
</gene>
<dbReference type="PANTHER" id="PTHR36918">
    <property type="match status" value="1"/>
</dbReference>
<comment type="subunit">
    <text evidence="6">Homotetramer, a dimer of dimers. One homotetramer interacts with 1 SecA dimer.</text>
</comment>
<dbReference type="Gene3D" id="3.10.420.10">
    <property type="entry name" value="SecB-like"/>
    <property type="match status" value="1"/>
</dbReference>
<dbReference type="AlphaFoldDB" id="A0A1I3FPK3"/>
<dbReference type="InterPro" id="IPR003708">
    <property type="entry name" value="SecB"/>
</dbReference>
<reference evidence="7 8" key="1">
    <citation type="submission" date="2016-10" db="EMBL/GenBank/DDBJ databases">
        <authorList>
            <person name="de Groot N.N."/>
        </authorList>
    </citation>
    <scope>NUCLEOTIDE SEQUENCE [LARGE SCALE GENOMIC DNA]</scope>
    <source>
        <strain evidence="7 8">CGMCC 1.11030</strain>
    </source>
</reference>
<dbReference type="HAMAP" id="MF_00821">
    <property type="entry name" value="SecB"/>
    <property type="match status" value="1"/>
</dbReference>
<evidence type="ECO:0000313" key="8">
    <source>
        <dbReference type="Proteomes" id="UP000199377"/>
    </source>
</evidence>
<dbReference type="GO" id="GO:0015031">
    <property type="term" value="P:protein transport"/>
    <property type="evidence" value="ECO:0007669"/>
    <property type="project" value="UniProtKB-UniRule"/>
</dbReference>
<evidence type="ECO:0000256" key="3">
    <source>
        <dbReference type="ARBA" id="ARBA00022927"/>
    </source>
</evidence>
<keyword evidence="6" id="KW-0963">Cytoplasm</keyword>
<keyword evidence="2 6" id="KW-0813">Transport</keyword>
<dbReference type="GO" id="GO:0051082">
    <property type="term" value="F:unfolded protein binding"/>
    <property type="evidence" value="ECO:0007669"/>
    <property type="project" value="InterPro"/>
</dbReference>
<dbReference type="InterPro" id="IPR035958">
    <property type="entry name" value="SecB-like_sf"/>
</dbReference>
<dbReference type="Proteomes" id="UP000199377">
    <property type="component" value="Unassembled WGS sequence"/>
</dbReference>
<evidence type="ECO:0000256" key="1">
    <source>
        <dbReference type="ARBA" id="ARBA00009990"/>
    </source>
</evidence>
<dbReference type="GO" id="GO:0051262">
    <property type="term" value="P:protein tetramerization"/>
    <property type="evidence" value="ECO:0007669"/>
    <property type="project" value="InterPro"/>
</dbReference>
<dbReference type="Pfam" id="PF02556">
    <property type="entry name" value="SecB"/>
    <property type="match status" value="1"/>
</dbReference>
<dbReference type="NCBIfam" id="TIGR00809">
    <property type="entry name" value="secB"/>
    <property type="match status" value="1"/>
</dbReference>
<sequence>MADAQTPPQQPQSPPQVQILSQYVRDLSFENVAAQSGALPEDKPEIQVSVNLDAKPRGDDRYEVSLKLSATSKAGDKTVFIAELDYAGLFSIKNVPQEHLHPLLLIECPRQLFPFARRIVADVTRDGGYPPLMLDMVDFVSIYRQEVARRQAAQGGQPVGTA</sequence>
<dbReference type="GO" id="GO:0006457">
    <property type="term" value="P:protein folding"/>
    <property type="evidence" value="ECO:0007669"/>
    <property type="project" value="UniProtKB-UniRule"/>
</dbReference>
<dbReference type="STRING" id="1114924.SAMN05216258_104422"/>
<organism evidence="7 8">
    <name type="scientific">Albimonas pacifica</name>
    <dbReference type="NCBI Taxonomy" id="1114924"/>
    <lineage>
        <taxon>Bacteria</taxon>
        <taxon>Pseudomonadati</taxon>
        <taxon>Pseudomonadota</taxon>
        <taxon>Alphaproteobacteria</taxon>
        <taxon>Rhodobacterales</taxon>
        <taxon>Paracoccaceae</taxon>
        <taxon>Albimonas</taxon>
    </lineage>
</organism>
<keyword evidence="5 6" id="KW-0143">Chaperone</keyword>
<dbReference type="EMBL" id="FOQH01000004">
    <property type="protein sequence ID" value="SFI13076.1"/>
    <property type="molecule type" value="Genomic_DNA"/>
</dbReference>
<evidence type="ECO:0000256" key="6">
    <source>
        <dbReference type="HAMAP-Rule" id="MF_00821"/>
    </source>
</evidence>
<keyword evidence="4 6" id="KW-0811">Translocation</keyword>
<dbReference type="SUPFAM" id="SSF54611">
    <property type="entry name" value="SecB-like"/>
    <property type="match status" value="1"/>
</dbReference>
<dbReference type="PRINTS" id="PR01594">
    <property type="entry name" value="SECBCHAPRONE"/>
</dbReference>
<name>A0A1I3FPK3_9RHOB</name>
<comment type="similarity">
    <text evidence="1 6">Belongs to the SecB family.</text>
</comment>
<evidence type="ECO:0000313" key="7">
    <source>
        <dbReference type="EMBL" id="SFI13076.1"/>
    </source>
</evidence>
<dbReference type="OrthoDB" id="9795145at2"/>
<dbReference type="NCBIfam" id="NF004392">
    <property type="entry name" value="PRK05751.1-3"/>
    <property type="match status" value="1"/>
</dbReference>
<protein>
    <recommendedName>
        <fullName evidence="6">Protein-export protein SecB</fullName>
    </recommendedName>
</protein>
<evidence type="ECO:0000256" key="2">
    <source>
        <dbReference type="ARBA" id="ARBA00022448"/>
    </source>
</evidence>
<dbReference type="PANTHER" id="PTHR36918:SF1">
    <property type="entry name" value="PROTEIN-EXPORT PROTEIN SECB"/>
    <property type="match status" value="1"/>
</dbReference>
<keyword evidence="8" id="KW-1185">Reference proteome</keyword>
<comment type="function">
    <text evidence="6">One of the proteins required for the normal export of preproteins out of the cell cytoplasm. It is a molecular chaperone that binds to a subset of precursor proteins, maintaining them in a translocation-competent state. It also specifically binds to its receptor SecA.</text>
</comment>
<keyword evidence="3 6" id="KW-0653">Protein transport</keyword>
<comment type="subcellular location">
    <subcellularLocation>
        <location evidence="6">Cytoplasm</location>
    </subcellularLocation>
</comment>
<evidence type="ECO:0000256" key="4">
    <source>
        <dbReference type="ARBA" id="ARBA00023010"/>
    </source>
</evidence>
<evidence type="ECO:0000256" key="5">
    <source>
        <dbReference type="ARBA" id="ARBA00023186"/>
    </source>
</evidence>
<proteinExistence type="inferred from homology"/>
<dbReference type="GO" id="GO:0005737">
    <property type="term" value="C:cytoplasm"/>
    <property type="evidence" value="ECO:0007669"/>
    <property type="project" value="UniProtKB-SubCell"/>
</dbReference>
<accession>A0A1I3FPK3</accession>